<evidence type="ECO:0008006" key="5">
    <source>
        <dbReference type="Google" id="ProtNLM"/>
    </source>
</evidence>
<name>A0A511F9F1_9CELL</name>
<dbReference type="EMBL" id="JACHDN010000001">
    <property type="protein sequence ID" value="MBB5472962.1"/>
    <property type="molecule type" value="Genomic_DNA"/>
</dbReference>
<sequence length="159" mass="16272">MSTEPQDAAPALPDGWRLIPPETLGTPGIAFAAAHEVPDAGFTANVTVGVQRSADPGLVRALGAEAVRAIEASEQDVAVHRQEARGDLAVAQEVHFTTTIDGDPVPMTQVQEFVAVPAADGGPATVWTVSATATRAQAEALAEGLTTLLDALRAEIAGS</sequence>
<dbReference type="RefSeq" id="WP_146834535.1">
    <property type="nucleotide sequence ID" value="NZ_BJVQ01000008.1"/>
</dbReference>
<dbReference type="Proteomes" id="UP000321723">
    <property type="component" value="Unassembled WGS sequence"/>
</dbReference>
<dbReference type="Gene3D" id="3.40.1000.10">
    <property type="entry name" value="Mog1/PsbP, alpha/beta/alpha sandwich"/>
    <property type="match status" value="1"/>
</dbReference>
<proteinExistence type="predicted"/>
<protein>
    <recommendedName>
        <fullName evidence="5">Lipoprotein LpqN</fullName>
    </recommendedName>
</protein>
<organism evidence="1 3">
    <name type="scientific">Cellulomonas hominis</name>
    <dbReference type="NCBI Taxonomy" id="156981"/>
    <lineage>
        <taxon>Bacteria</taxon>
        <taxon>Bacillati</taxon>
        <taxon>Actinomycetota</taxon>
        <taxon>Actinomycetes</taxon>
        <taxon>Micrococcales</taxon>
        <taxon>Cellulomonadaceae</taxon>
        <taxon>Cellulomonas</taxon>
    </lineage>
</organism>
<reference evidence="1 3" key="1">
    <citation type="submission" date="2019-07" db="EMBL/GenBank/DDBJ databases">
        <title>Whole genome shotgun sequence of Cellulomonas hominis NBRC 16055.</title>
        <authorList>
            <person name="Hosoyama A."/>
            <person name="Uohara A."/>
            <person name="Ohji S."/>
            <person name="Ichikawa N."/>
        </authorList>
    </citation>
    <scope>NUCLEOTIDE SEQUENCE [LARGE SCALE GENOMIC DNA]</scope>
    <source>
        <strain evidence="1 3">NBRC 16055</strain>
    </source>
</reference>
<comment type="caution">
    <text evidence="1">The sequence shown here is derived from an EMBL/GenBank/DDBJ whole genome shotgun (WGS) entry which is preliminary data.</text>
</comment>
<keyword evidence="3" id="KW-1185">Reference proteome</keyword>
<reference evidence="2 4" key="2">
    <citation type="submission" date="2020-08" db="EMBL/GenBank/DDBJ databases">
        <title>Sequencing the genomes of 1000 actinobacteria strains.</title>
        <authorList>
            <person name="Klenk H.-P."/>
        </authorList>
    </citation>
    <scope>NUCLEOTIDE SEQUENCE [LARGE SCALE GENOMIC DNA]</scope>
    <source>
        <strain evidence="2 4">DSM 9581</strain>
    </source>
</reference>
<accession>A0A511F9F1</accession>
<evidence type="ECO:0000313" key="4">
    <source>
        <dbReference type="Proteomes" id="UP000564629"/>
    </source>
</evidence>
<evidence type="ECO:0000313" key="2">
    <source>
        <dbReference type="EMBL" id="MBB5472962.1"/>
    </source>
</evidence>
<dbReference type="AlphaFoldDB" id="A0A511F9F1"/>
<dbReference type="OrthoDB" id="3686643at2"/>
<dbReference type="Proteomes" id="UP000564629">
    <property type="component" value="Unassembled WGS sequence"/>
</dbReference>
<evidence type="ECO:0000313" key="3">
    <source>
        <dbReference type="Proteomes" id="UP000321723"/>
    </source>
</evidence>
<dbReference type="EMBL" id="BJVQ01000008">
    <property type="protein sequence ID" value="GEL45901.1"/>
    <property type="molecule type" value="Genomic_DNA"/>
</dbReference>
<evidence type="ECO:0000313" key="1">
    <source>
        <dbReference type="EMBL" id="GEL45901.1"/>
    </source>
</evidence>
<gene>
    <name evidence="1" type="ORF">CHO01_10170</name>
    <name evidence="2" type="ORF">HNR08_001698</name>
</gene>